<feature type="compositionally biased region" description="Basic and acidic residues" evidence="1">
    <location>
        <begin position="91"/>
        <end position="104"/>
    </location>
</feature>
<evidence type="ECO:0000313" key="2">
    <source>
        <dbReference type="EMBL" id="KAJ7699143.1"/>
    </source>
</evidence>
<dbReference type="AlphaFoldDB" id="A0AAD7DW03"/>
<proteinExistence type="predicted"/>
<keyword evidence="3" id="KW-1185">Reference proteome</keyword>
<protein>
    <submittedName>
        <fullName evidence="2">Uncharacterized protein</fullName>
    </submittedName>
</protein>
<feature type="region of interest" description="Disordered" evidence="1">
    <location>
        <begin position="64"/>
        <end position="104"/>
    </location>
</feature>
<evidence type="ECO:0000256" key="1">
    <source>
        <dbReference type="SAM" id="MobiDB-lite"/>
    </source>
</evidence>
<comment type="caution">
    <text evidence="2">The sequence shown here is derived from an EMBL/GenBank/DDBJ whole genome shotgun (WGS) entry which is preliminary data.</text>
</comment>
<feature type="compositionally biased region" description="Basic and acidic residues" evidence="1">
    <location>
        <begin position="8"/>
        <end position="22"/>
    </location>
</feature>
<sequence length="263" mass="28978">MHALQEQKTQRSFKDQYVKDSLRLASQQAPEPTLQADPIPPPAIAHSGVEVPVFQLPGATKSNGVGPSLAWQMPNGPTEPELNNDMSAPEDGDRALPPTEHEQPPHWGLPPDHLALALLQVQKDEINRLHIPSDKSSVLEKWAMRVAALCLQAPNHFRLHSSLDLCASGTHGAVLVPNWGLRYAWVAQNKGKSEECGREVFGETVFVVTLNNVRNRGLKGPAVLRDQIPTVNDLQMKILIFFLQVCDAAEMVNERMAYISASL</sequence>
<organism evidence="2 3">
    <name type="scientific">Mycena metata</name>
    <dbReference type="NCBI Taxonomy" id="1033252"/>
    <lineage>
        <taxon>Eukaryota</taxon>
        <taxon>Fungi</taxon>
        <taxon>Dikarya</taxon>
        <taxon>Basidiomycota</taxon>
        <taxon>Agaricomycotina</taxon>
        <taxon>Agaricomycetes</taxon>
        <taxon>Agaricomycetidae</taxon>
        <taxon>Agaricales</taxon>
        <taxon>Marasmiineae</taxon>
        <taxon>Mycenaceae</taxon>
        <taxon>Mycena</taxon>
    </lineage>
</organism>
<name>A0AAD7DW03_9AGAR</name>
<dbReference type="EMBL" id="JARKIB010000577">
    <property type="protein sequence ID" value="KAJ7699143.1"/>
    <property type="molecule type" value="Genomic_DNA"/>
</dbReference>
<gene>
    <name evidence="2" type="ORF">B0H16DRAFT_1484261</name>
</gene>
<accession>A0AAD7DW03</accession>
<dbReference type="Proteomes" id="UP001215598">
    <property type="component" value="Unassembled WGS sequence"/>
</dbReference>
<feature type="region of interest" description="Disordered" evidence="1">
    <location>
        <begin position="1"/>
        <end position="45"/>
    </location>
</feature>
<reference evidence="2" key="1">
    <citation type="submission" date="2023-03" db="EMBL/GenBank/DDBJ databases">
        <title>Massive genome expansion in bonnet fungi (Mycena s.s.) driven by repeated elements and novel gene families across ecological guilds.</title>
        <authorList>
            <consortium name="Lawrence Berkeley National Laboratory"/>
            <person name="Harder C.B."/>
            <person name="Miyauchi S."/>
            <person name="Viragh M."/>
            <person name="Kuo A."/>
            <person name="Thoen E."/>
            <person name="Andreopoulos B."/>
            <person name="Lu D."/>
            <person name="Skrede I."/>
            <person name="Drula E."/>
            <person name="Henrissat B."/>
            <person name="Morin E."/>
            <person name="Kohler A."/>
            <person name="Barry K."/>
            <person name="LaButti K."/>
            <person name="Morin E."/>
            <person name="Salamov A."/>
            <person name="Lipzen A."/>
            <person name="Mereny Z."/>
            <person name="Hegedus B."/>
            <person name="Baldrian P."/>
            <person name="Stursova M."/>
            <person name="Weitz H."/>
            <person name="Taylor A."/>
            <person name="Grigoriev I.V."/>
            <person name="Nagy L.G."/>
            <person name="Martin F."/>
            <person name="Kauserud H."/>
        </authorList>
    </citation>
    <scope>NUCLEOTIDE SEQUENCE</scope>
    <source>
        <strain evidence="2">CBHHK182m</strain>
    </source>
</reference>
<evidence type="ECO:0000313" key="3">
    <source>
        <dbReference type="Proteomes" id="UP001215598"/>
    </source>
</evidence>